<dbReference type="PROSITE" id="PS50112">
    <property type="entry name" value="PAS"/>
    <property type="match status" value="1"/>
</dbReference>
<dbReference type="PROSITE" id="PS50883">
    <property type="entry name" value="EAL"/>
    <property type="match status" value="1"/>
</dbReference>
<dbReference type="Pfam" id="PF08448">
    <property type="entry name" value="PAS_4"/>
    <property type="match status" value="1"/>
</dbReference>
<dbReference type="PROSITE" id="PS50887">
    <property type="entry name" value="GGDEF"/>
    <property type="match status" value="1"/>
</dbReference>
<feature type="transmembrane region" description="Helical" evidence="1">
    <location>
        <begin position="124"/>
        <end position="152"/>
    </location>
</feature>
<feature type="transmembrane region" description="Helical" evidence="1">
    <location>
        <begin position="158"/>
        <end position="179"/>
    </location>
</feature>
<evidence type="ECO:0000259" key="4">
    <source>
        <dbReference type="PROSITE" id="PS50887"/>
    </source>
</evidence>
<dbReference type="CDD" id="cd00130">
    <property type="entry name" value="PAS"/>
    <property type="match status" value="1"/>
</dbReference>
<feature type="transmembrane region" description="Helical" evidence="1">
    <location>
        <begin position="34"/>
        <end position="51"/>
    </location>
</feature>
<dbReference type="SUPFAM" id="SSF55073">
    <property type="entry name" value="Nucleotide cyclase"/>
    <property type="match status" value="1"/>
</dbReference>
<dbReference type="SMART" id="SM00091">
    <property type="entry name" value="PAS"/>
    <property type="match status" value="1"/>
</dbReference>
<evidence type="ECO:0000259" key="2">
    <source>
        <dbReference type="PROSITE" id="PS50112"/>
    </source>
</evidence>
<accession>A0ABP6PCQ8</accession>
<dbReference type="Proteomes" id="UP001499924">
    <property type="component" value="Unassembled WGS sequence"/>
</dbReference>
<evidence type="ECO:0000313" key="6">
    <source>
        <dbReference type="Proteomes" id="UP001499924"/>
    </source>
</evidence>
<dbReference type="SUPFAM" id="SSF141868">
    <property type="entry name" value="EAL domain-like"/>
    <property type="match status" value="1"/>
</dbReference>
<dbReference type="PANTHER" id="PTHR44757:SF2">
    <property type="entry name" value="BIOFILM ARCHITECTURE MAINTENANCE PROTEIN MBAA"/>
    <property type="match status" value="1"/>
</dbReference>
<dbReference type="InterPro" id="IPR000014">
    <property type="entry name" value="PAS"/>
</dbReference>
<dbReference type="InterPro" id="IPR052155">
    <property type="entry name" value="Biofilm_reg_signaling"/>
</dbReference>
<keyword evidence="1" id="KW-0812">Transmembrane</keyword>
<dbReference type="CDD" id="cd01949">
    <property type="entry name" value="GGDEF"/>
    <property type="match status" value="1"/>
</dbReference>
<comment type="caution">
    <text evidence="5">The sequence shown here is derived from an EMBL/GenBank/DDBJ whole genome shotgun (WGS) entry which is preliminary data.</text>
</comment>
<dbReference type="SMART" id="SM00267">
    <property type="entry name" value="GGDEF"/>
    <property type="match status" value="1"/>
</dbReference>
<dbReference type="InterPro" id="IPR035919">
    <property type="entry name" value="EAL_sf"/>
</dbReference>
<keyword evidence="1" id="KW-1133">Transmembrane helix</keyword>
<dbReference type="NCBIfam" id="TIGR00254">
    <property type="entry name" value="GGDEF"/>
    <property type="match status" value="1"/>
</dbReference>
<dbReference type="SUPFAM" id="SSF55785">
    <property type="entry name" value="PYP-like sensor domain (PAS domain)"/>
    <property type="match status" value="1"/>
</dbReference>
<dbReference type="Pfam" id="PF00563">
    <property type="entry name" value="EAL"/>
    <property type="match status" value="1"/>
</dbReference>
<dbReference type="InterPro" id="IPR000160">
    <property type="entry name" value="GGDEF_dom"/>
</dbReference>
<evidence type="ECO:0008006" key="7">
    <source>
        <dbReference type="Google" id="ProtNLM"/>
    </source>
</evidence>
<reference evidence="6" key="1">
    <citation type="journal article" date="2019" name="Int. J. Syst. Evol. Microbiol.">
        <title>The Global Catalogue of Microorganisms (GCM) 10K type strain sequencing project: providing services to taxonomists for standard genome sequencing and annotation.</title>
        <authorList>
            <consortium name="The Broad Institute Genomics Platform"/>
            <consortium name="The Broad Institute Genome Sequencing Center for Infectious Disease"/>
            <person name="Wu L."/>
            <person name="Ma J."/>
        </authorList>
    </citation>
    <scope>NUCLEOTIDE SEQUENCE [LARGE SCALE GENOMIC DNA]</scope>
    <source>
        <strain evidence="6">JCM 15614</strain>
    </source>
</reference>
<dbReference type="CDD" id="cd01948">
    <property type="entry name" value="EAL"/>
    <property type="match status" value="1"/>
</dbReference>
<dbReference type="InterPro" id="IPR043128">
    <property type="entry name" value="Rev_trsase/Diguanyl_cyclase"/>
</dbReference>
<dbReference type="Gene3D" id="3.30.70.270">
    <property type="match status" value="1"/>
</dbReference>
<feature type="domain" description="PAS" evidence="2">
    <location>
        <begin position="321"/>
        <end position="391"/>
    </location>
</feature>
<dbReference type="Gene3D" id="3.20.20.450">
    <property type="entry name" value="EAL domain"/>
    <property type="match status" value="1"/>
</dbReference>
<dbReference type="NCBIfam" id="TIGR00229">
    <property type="entry name" value="sensory_box"/>
    <property type="match status" value="1"/>
</dbReference>
<feature type="transmembrane region" description="Helical" evidence="1">
    <location>
        <begin position="63"/>
        <end position="82"/>
    </location>
</feature>
<keyword evidence="6" id="KW-1185">Reference proteome</keyword>
<feature type="transmembrane region" description="Helical" evidence="1">
    <location>
        <begin position="94"/>
        <end position="112"/>
    </location>
</feature>
<dbReference type="InterPro" id="IPR029787">
    <property type="entry name" value="Nucleotide_cyclase"/>
</dbReference>
<keyword evidence="1" id="KW-0472">Membrane</keyword>
<dbReference type="SMART" id="SM00052">
    <property type="entry name" value="EAL"/>
    <property type="match status" value="1"/>
</dbReference>
<dbReference type="InterPro" id="IPR013656">
    <property type="entry name" value="PAS_4"/>
</dbReference>
<feature type="transmembrane region" description="Helical" evidence="1">
    <location>
        <begin position="191"/>
        <end position="215"/>
    </location>
</feature>
<evidence type="ECO:0000256" key="1">
    <source>
        <dbReference type="SAM" id="Phobius"/>
    </source>
</evidence>
<feature type="domain" description="GGDEF" evidence="4">
    <location>
        <begin position="477"/>
        <end position="606"/>
    </location>
</feature>
<dbReference type="PANTHER" id="PTHR44757">
    <property type="entry name" value="DIGUANYLATE CYCLASE DGCP"/>
    <property type="match status" value="1"/>
</dbReference>
<feature type="transmembrane region" description="Helical" evidence="1">
    <location>
        <begin position="286"/>
        <end position="306"/>
    </location>
</feature>
<evidence type="ECO:0000259" key="3">
    <source>
        <dbReference type="PROSITE" id="PS50883"/>
    </source>
</evidence>
<dbReference type="Pfam" id="PF00990">
    <property type="entry name" value="GGDEF"/>
    <property type="match status" value="1"/>
</dbReference>
<dbReference type="EMBL" id="BAAAVV010000007">
    <property type="protein sequence ID" value="GAA3175238.1"/>
    <property type="molecule type" value="Genomic_DNA"/>
</dbReference>
<dbReference type="Gene3D" id="3.30.450.20">
    <property type="entry name" value="PAS domain"/>
    <property type="match status" value="1"/>
</dbReference>
<protein>
    <recommendedName>
        <fullName evidence="7">PAS domain S-box-containing protein/diguanylate cyclase (GGDEF) domain-containing protein</fullName>
    </recommendedName>
</protein>
<feature type="domain" description="EAL" evidence="3">
    <location>
        <begin position="615"/>
        <end position="868"/>
    </location>
</feature>
<proteinExistence type="predicted"/>
<organism evidence="5 6">
    <name type="scientific">Blastococcus jejuensis</name>
    <dbReference type="NCBI Taxonomy" id="351224"/>
    <lineage>
        <taxon>Bacteria</taxon>
        <taxon>Bacillati</taxon>
        <taxon>Actinomycetota</taxon>
        <taxon>Actinomycetes</taxon>
        <taxon>Geodermatophilales</taxon>
        <taxon>Geodermatophilaceae</taxon>
        <taxon>Blastococcus</taxon>
    </lineage>
</organism>
<feature type="transmembrane region" description="Helical" evidence="1">
    <location>
        <begin position="221"/>
        <end position="241"/>
    </location>
</feature>
<evidence type="ECO:0000313" key="5">
    <source>
        <dbReference type="EMBL" id="GAA3175238.1"/>
    </source>
</evidence>
<name>A0ABP6PCQ8_9ACTN</name>
<dbReference type="PROSITE" id="PS51257">
    <property type="entry name" value="PROKAR_LIPOPROTEIN"/>
    <property type="match status" value="1"/>
</dbReference>
<dbReference type="InterPro" id="IPR035965">
    <property type="entry name" value="PAS-like_dom_sf"/>
</dbReference>
<sequence length="878" mass="91489">MDPRRWWLLAGVVPVAIACTLAASSPELRPLGDLAVTVSGLVVAALVWVIGGRRGRSRTSWRLLAVAPLFPVLGVVLAAVLAPADPMDDLVLRWAPTVPGYLVASIGILSLVERRRLLAAGWRLAVEAALFTAASLVIVQFLVAGPIGAWSVLGTRELVVLAAAVVVTSVTTAAALTLLGAIEARRQPMALALLAGAALLTAGRGLGTAAVLGSAPVAADVSRFLVCSGLWLLALAVLVDPGRCDGTGRQPVPGRSTELGQVLPHLAMLAAVGVTGAFSMSGTRPTVPAIAGIVSCVALSVVHRWITIREVRVMAARLRRREAYFRSLVRSSSDAVVILGGDLRITAATAALERALGPVATGLVGRPLLDVVHAEDRPALAAVLADAPAPEEGPTALTLLRLQDDSGEWRYFEAGVTDLRSDPDVGAVVLHCRDMTDRHAREQALLGVAYTDPMTGLPNRAGFLQALQQEIGGADEGPATLLLIELDGIAEARDQVGREAVTNVVAEVGRRVRATVRGEDVVARLGGGAFAVLSRGGSADADRLASRCLSVVEQPVITADGVVDLTAGVGLAPVDGDSVEEVLRRAELAVRAAHEAGPGSARRYEASLGDAAARREMLRTGLQGARAHGQLFLMFQPIVALGEQRITGLEAQLRWKHPELGEVPPAEFLPLAERAGLIGELMRWALREAAAVTMGLPAGDEPLRIGLKVPPGYAATGTLVPDVEEALRRSGLPAERLVLQISSPTVAADDERTGLDVSTLRLMGVHVALEGFGSGSSALAHLTKLSIDIVKLDRSLISRIDRDPQSRALCESVIGIGRALGLDVVAEGVETPAQLAALGTFGCNYAQGFHIARPVSAAALGAMLASGAELWPGLVGIR</sequence>
<dbReference type="RefSeq" id="WP_344689869.1">
    <property type="nucleotide sequence ID" value="NZ_BAAAVV010000007.1"/>
</dbReference>
<dbReference type="InterPro" id="IPR001633">
    <property type="entry name" value="EAL_dom"/>
</dbReference>
<gene>
    <name evidence="5" type="ORF">GCM10010531_31070</name>
</gene>